<evidence type="ECO:0000313" key="2">
    <source>
        <dbReference type="Proteomes" id="UP000320496"/>
    </source>
</evidence>
<dbReference type="Proteomes" id="UP000320496">
    <property type="component" value="Chromosome"/>
</dbReference>
<organism evidence="1 2">
    <name type="scientific">Maioricimonas rarisocia</name>
    <dbReference type="NCBI Taxonomy" id="2528026"/>
    <lineage>
        <taxon>Bacteria</taxon>
        <taxon>Pseudomonadati</taxon>
        <taxon>Planctomycetota</taxon>
        <taxon>Planctomycetia</taxon>
        <taxon>Planctomycetales</taxon>
        <taxon>Planctomycetaceae</taxon>
        <taxon>Maioricimonas</taxon>
    </lineage>
</organism>
<reference evidence="1 2" key="1">
    <citation type="submission" date="2019-02" db="EMBL/GenBank/DDBJ databases">
        <title>Deep-cultivation of Planctomycetes and their phenomic and genomic characterization uncovers novel biology.</title>
        <authorList>
            <person name="Wiegand S."/>
            <person name="Jogler M."/>
            <person name="Boedeker C."/>
            <person name="Pinto D."/>
            <person name="Vollmers J."/>
            <person name="Rivas-Marin E."/>
            <person name="Kohn T."/>
            <person name="Peeters S.H."/>
            <person name="Heuer A."/>
            <person name="Rast P."/>
            <person name="Oberbeckmann S."/>
            <person name="Bunk B."/>
            <person name="Jeske O."/>
            <person name="Meyerdierks A."/>
            <person name="Storesund J.E."/>
            <person name="Kallscheuer N."/>
            <person name="Luecker S."/>
            <person name="Lage O.M."/>
            <person name="Pohl T."/>
            <person name="Merkel B.J."/>
            <person name="Hornburger P."/>
            <person name="Mueller R.-W."/>
            <person name="Bruemmer F."/>
            <person name="Labrenz M."/>
            <person name="Spormann A.M."/>
            <person name="Op den Camp H."/>
            <person name="Overmann J."/>
            <person name="Amann R."/>
            <person name="Jetten M.S.M."/>
            <person name="Mascher T."/>
            <person name="Medema M.H."/>
            <person name="Devos D.P."/>
            <person name="Kaster A.-K."/>
            <person name="Ovreas L."/>
            <person name="Rohde M."/>
            <person name="Galperin M.Y."/>
            <person name="Jogler C."/>
        </authorList>
    </citation>
    <scope>NUCLEOTIDE SEQUENCE [LARGE SCALE GENOMIC DNA]</scope>
    <source>
        <strain evidence="1 2">Mal4</strain>
    </source>
</reference>
<dbReference type="KEGG" id="mri:Mal4_13100"/>
<dbReference type="RefSeq" id="WP_145367657.1">
    <property type="nucleotide sequence ID" value="NZ_CP036275.1"/>
</dbReference>
<evidence type="ECO:0000313" key="1">
    <source>
        <dbReference type="EMBL" id="QDU37007.1"/>
    </source>
</evidence>
<sequence length="82" mass="9315">MAATRTAQDVLERHFLELRCGLLDLAAAFDRIERSEGAAAVRDDPRMEHLRKGLRILLDGGTDRAERIQLLFSDAYEEGWSE</sequence>
<dbReference type="EMBL" id="CP036275">
    <property type="protein sequence ID" value="QDU37007.1"/>
    <property type="molecule type" value="Genomic_DNA"/>
</dbReference>
<name>A0A517Z3J5_9PLAN</name>
<gene>
    <name evidence="1" type="ORF">Mal4_13100</name>
</gene>
<proteinExistence type="predicted"/>
<protein>
    <submittedName>
        <fullName evidence="1">Uncharacterized protein</fullName>
    </submittedName>
</protein>
<dbReference type="AlphaFoldDB" id="A0A517Z3J5"/>
<keyword evidence="2" id="KW-1185">Reference proteome</keyword>
<dbReference type="OrthoDB" id="287432at2"/>
<accession>A0A517Z3J5</accession>